<protein>
    <submittedName>
        <fullName evidence="2">Uncharacterized protein</fullName>
    </submittedName>
</protein>
<evidence type="ECO:0000256" key="1">
    <source>
        <dbReference type="SAM" id="MobiDB-lite"/>
    </source>
</evidence>
<accession>A0A0M8ZR48</accession>
<feature type="region of interest" description="Disordered" evidence="1">
    <location>
        <begin position="1"/>
        <end position="81"/>
    </location>
</feature>
<reference evidence="2 3" key="1">
    <citation type="submission" date="2015-07" db="EMBL/GenBank/DDBJ databases">
        <title>The genome of Melipona quadrifasciata.</title>
        <authorList>
            <person name="Pan H."/>
            <person name="Kapheim K."/>
        </authorList>
    </citation>
    <scope>NUCLEOTIDE SEQUENCE [LARGE SCALE GENOMIC DNA]</scope>
    <source>
        <strain evidence="2">0111107301</strain>
        <tissue evidence="2">Whole body</tissue>
    </source>
</reference>
<keyword evidence="3" id="KW-1185">Reference proteome</keyword>
<name>A0A0M8ZR48_9HYME</name>
<dbReference type="AlphaFoldDB" id="A0A0M8ZR48"/>
<organism evidence="2 3">
    <name type="scientific">Melipona quadrifasciata</name>
    <dbReference type="NCBI Taxonomy" id="166423"/>
    <lineage>
        <taxon>Eukaryota</taxon>
        <taxon>Metazoa</taxon>
        <taxon>Ecdysozoa</taxon>
        <taxon>Arthropoda</taxon>
        <taxon>Hexapoda</taxon>
        <taxon>Insecta</taxon>
        <taxon>Pterygota</taxon>
        <taxon>Neoptera</taxon>
        <taxon>Endopterygota</taxon>
        <taxon>Hymenoptera</taxon>
        <taxon>Apocrita</taxon>
        <taxon>Aculeata</taxon>
        <taxon>Apoidea</taxon>
        <taxon>Anthophila</taxon>
        <taxon>Apidae</taxon>
        <taxon>Melipona</taxon>
    </lineage>
</organism>
<feature type="compositionally biased region" description="Acidic residues" evidence="1">
    <location>
        <begin position="40"/>
        <end position="50"/>
    </location>
</feature>
<dbReference type="Proteomes" id="UP000053105">
    <property type="component" value="Unassembled WGS sequence"/>
</dbReference>
<feature type="compositionally biased region" description="Basic and acidic residues" evidence="1">
    <location>
        <begin position="1"/>
        <end position="13"/>
    </location>
</feature>
<evidence type="ECO:0000313" key="3">
    <source>
        <dbReference type="Proteomes" id="UP000053105"/>
    </source>
</evidence>
<gene>
    <name evidence="2" type="ORF">WN51_05593</name>
</gene>
<evidence type="ECO:0000313" key="2">
    <source>
        <dbReference type="EMBL" id="KOX69430.1"/>
    </source>
</evidence>
<proteinExistence type="predicted"/>
<sequence length="81" mass="8812">MAVREGKGKEGDRARKRRTISGIQSKLGTGRPGNAGWDDVVVDDGDDDDGCFSRLSPRGSIDQRQPLRRNTPVPAGHRKLA</sequence>
<dbReference type="EMBL" id="KQ435891">
    <property type="protein sequence ID" value="KOX69430.1"/>
    <property type="molecule type" value="Genomic_DNA"/>
</dbReference>